<protein>
    <recommendedName>
        <fullName evidence="3">GAF domain-containing protein</fullName>
    </recommendedName>
</protein>
<dbReference type="OrthoDB" id="3786994at2"/>
<evidence type="ECO:0008006" key="3">
    <source>
        <dbReference type="Google" id="ProtNLM"/>
    </source>
</evidence>
<gene>
    <name evidence="1" type="ORF">EDD31_2545</name>
</gene>
<dbReference type="AlphaFoldDB" id="A0A3N2BFZ6"/>
<proteinExistence type="predicted"/>
<name>A0A3N2BFZ6_9MICO</name>
<organism evidence="1 2">
    <name type="scientific">Bogoriella caseilytica</name>
    <dbReference type="NCBI Taxonomy" id="56055"/>
    <lineage>
        <taxon>Bacteria</taxon>
        <taxon>Bacillati</taxon>
        <taxon>Actinomycetota</taxon>
        <taxon>Actinomycetes</taxon>
        <taxon>Micrococcales</taxon>
        <taxon>Bogoriellaceae</taxon>
        <taxon>Bogoriella</taxon>
    </lineage>
</organism>
<dbReference type="Proteomes" id="UP000280668">
    <property type="component" value="Unassembled WGS sequence"/>
</dbReference>
<keyword evidence="2" id="KW-1185">Reference proteome</keyword>
<dbReference type="EMBL" id="RKHK01000001">
    <property type="protein sequence ID" value="ROR74145.1"/>
    <property type="molecule type" value="Genomic_DNA"/>
</dbReference>
<sequence length="159" mass="17408">MDADEVPLFRAPMRSHDDRVPAGAAVARGLELGLCGLGGRLPHAPGSLEEAVAAAGDVHDDRLARRVRRFADAPAGAFVWTRAGEGYSLGRLRGPWRYDETAGAEAADLVHVRDCEWRPVDLPLVPAGVRATFARGGRNWQRIRSTDAFRATERLWRLS</sequence>
<reference evidence="1 2" key="1">
    <citation type="submission" date="2018-11" db="EMBL/GenBank/DDBJ databases">
        <title>Sequencing the genomes of 1000 actinobacteria strains.</title>
        <authorList>
            <person name="Klenk H.-P."/>
        </authorList>
    </citation>
    <scope>NUCLEOTIDE SEQUENCE [LARGE SCALE GENOMIC DNA]</scope>
    <source>
        <strain evidence="1 2">DSM 11294</strain>
    </source>
</reference>
<dbReference type="RefSeq" id="WP_123304468.1">
    <property type="nucleotide sequence ID" value="NZ_RKHK01000001.1"/>
</dbReference>
<evidence type="ECO:0000313" key="2">
    <source>
        <dbReference type="Proteomes" id="UP000280668"/>
    </source>
</evidence>
<comment type="caution">
    <text evidence="1">The sequence shown here is derived from an EMBL/GenBank/DDBJ whole genome shotgun (WGS) entry which is preliminary data.</text>
</comment>
<accession>A0A3N2BFZ6</accession>
<evidence type="ECO:0000313" key="1">
    <source>
        <dbReference type="EMBL" id="ROR74145.1"/>
    </source>
</evidence>